<reference evidence="10 11" key="1">
    <citation type="submission" date="2020-08" db="EMBL/GenBank/DDBJ databases">
        <title>Genomic Encyclopedia of Type Strains, Phase IV (KMG-IV): sequencing the most valuable type-strain genomes for metagenomic binning, comparative biology and taxonomic classification.</title>
        <authorList>
            <person name="Goeker M."/>
        </authorList>
    </citation>
    <scope>NUCLEOTIDE SEQUENCE [LARGE SCALE GENOMIC DNA]</scope>
    <source>
        <strain evidence="10 11">DSM 103526</strain>
    </source>
</reference>
<dbReference type="HAMAP" id="MF_02078">
    <property type="entry name" value="MurJ_MviN"/>
    <property type="match status" value="1"/>
</dbReference>
<feature type="transmembrane region" description="Helical" evidence="8">
    <location>
        <begin position="152"/>
        <end position="172"/>
    </location>
</feature>
<keyword evidence="5 8" id="KW-0573">Peptidoglycan synthesis</keyword>
<dbReference type="GO" id="GO:0005886">
    <property type="term" value="C:plasma membrane"/>
    <property type="evidence" value="ECO:0007669"/>
    <property type="project" value="UniProtKB-SubCell"/>
</dbReference>
<feature type="transmembrane region" description="Helical" evidence="8">
    <location>
        <begin position="338"/>
        <end position="357"/>
    </location>
</feature>
<evidence type="ECO:0000313" key="10">
    <source>
        <dbReference type="EMBL" id="MBB6216378.1"/>
    </source>
</evidence>
<evidence type="ECO:0000256" key="3">
    <source>
        <dbReference type="ARBA" id="ARBA00022692"/>
    </source>
</evidence>
<feature type="transmembrane region" description="Helical" evidence="8">
    <location>
        <begin position="6"/>
        <end position="26"/>
    </location>
</feature>
<proteinExistence type="inferred from homology"/>
<evidence type="ECO:0000313" key="11">
    <source>
        <dbReference type="Proteomes" id="UP000579281"/>
    </source>
</evidence>
<feature type="transmembrane region" description="Helical" evidence="8">
    <location>
        <begin position="179"/>
        <end position="201"/>
    </location>
</feature>
<feature type="transmembrane region" description="Helical" evidence="8">
    <location>
        <begin position="84"/>
        <end position="103"/>
    </location>
</feature>
<feature type="transmembrane region" description="Helical" evidence="8">
    <location>
        <begin position="401"/>
        <end position="422"/>
    </location>
</feature>
<dbReference type="InterPro" id="IPR004268">
    <property type="entry name" value="MurJ"/>
</dbReference>
<keyword evidence="8 9" id="KW-0813">Transport</keyword>
<dbReference type="GO" id="GO:0071555">
    <property type="term" value="P:cell wall organization"/>
    <property type="evidence" value="ECO:0007669"/>
    <property type="project" value="UniProtKB-UniRule"/>
</dbReference>
<feature type="transmembrane region" description="Helical" evidence="8">
    <location>
        <begin position="263"/>
        <end position="284"/>
    </location>
</feature>
<dbReference type="GO" id="GO:0015648">
    <property type="term" value="F:lipid-linked peptidoglycan transporter activity"/>
    <property type="evidence" value="ECO:0007669"/>
    <property type="project" value="UniProtKB-UniRule"/>
</dbReference>
<dbReference type="PIRSF" id="PIRSF002869">
    <property type="entry name" value="MviN"/>
    <property type="match status" value="1"/>
</dbReference>
<feature type="transmembrane region" description="Helical" evidence="8">
    <location>
        <begin position="38"/>
        <end position="64"/>
    </location>
</feature>
<comment type="caution">
    <text evidence="10">The sequence shown here is derived from an EMBL/GenBank/DDBJ whole genome shotgun (WGS) entry which is preliminary data.</text>
</comment>
<dbReference type="PRINTS" id="PR01806">
    <property type="entry name" value="VIRFACTRMVIN"/>
</dbReference>
<evidence type="ECO:0000256" key="2">
    <source>
        <dbReference type="ARBA" id="ARBA00022475"/>
    </source>
</evidence>
<dbReference type="PANTHER" id="PTHR47019:SF1">
    <property type="entry name" value="LIPID II FLIPPASE MURJ"/>
    <property type="match status" value="1"/>
</dbReference>
<keyword evidence="11" id="KW-1185">Reference proteome</keyword>
<evidence type="ECO:0000256" key="6">
    <source>
        <dbReference type="ARBA" id="ARBA00022989"/>
    </source>
</evidence>
<dbReference type="GO" id="GO:0009252">
    <property type="term" value="P:peptidoglycan biosynthetic process"/>
    <property type="evidence" value="ECO:0007669"/>
    <property type="project" value="UniProtKB-UniRule"/>
</dbReference>
<evidence type="ECO:0000256" key="1">
    <source>
        <dbReference type="ARBA" id="ARBA00004651"/>
    </source>
</evidence>
<evidence type="ECO:0000256" key="5">
    <source>
        <dbReference type="ARBA" id="ARBA00022984"/>
    </source>
</evidence>
<dbReference type="RefSeq" id="WP_184310915.1">
    <property type="nucleotide sequence ID" value="NZ_JACHEN010000014.1"/>
</dbReference>
<dbReference type="InterPro" id="IPR051050">
    <property type="entry name" value="Lipid_II_flippase_MurJ/MviN"/>
</dbReference>
<evidence type="ECO:0000256" key="4">
    <source>
        <dbReference type="ARBA" id="ARBA00022960"/>
    </source>
</evidence>
<dbReference type="GO" id="GO:0034204">
    <property type="term" value="P:lipid translocation"/>
    <property type="evidence" value="ECO:0007669"/>
    <property type="project" value="TreeGrafter"/>
</dbReference>
<keyword evidence="4 8" id="KW-0133">Cell shape</keyword>
<feature type="transmembrane region" description="Helical" evidence="8">
    <location>
        <begin position="124"/>
        <end position="146"/>
    </location>
</feature>
<keyword evidence="7 8" id="KW-0472">Membrane</keyword>
<comment type="function">
    <text evidence="8 9">Involved in peptidoglycan biosynthesis. Transports lipid-linked peptidoglycan precursors from the inner to the outer leaflet of the cytoplasmic membrane.</text>
</comment>
<gene>
    <name evidence="8" type="primary">murJ</name>
    <name evidence="10" type="ORF">HNQ80_002478</name>
</gene>
<organism evidence="10 11">
    <name type="scientific">Anaerosolibacter carboniphilus</name>
    <dbReference type="NCBI Taxonomy" id="1417629"/>
    <lineage>
        <taxon>Bacteria</taxon>
        <taxon>Bacillati</taxon>
        <taxon>Bacillota</taxon>
        <taxon>Clostridia</taxon>
        <taxon>Peptostreptococcales</taxon>
        <taxon>Thermotaleaceae</taxon>
        <taxon>Anaerosolibacter</taxon>
    </lineage>
</organism>
<evidence type="ECO:0000256" key="8">
    <source>
        <dbReference type="HAMAP-Rule" id="MF_02078"/>
    </source>
</evidence>
<protein>
    <recommendedName>
        <fullName evidence="8">Probable lipid II flippase MurJ</fullName>
    </recommendedName>
</protein>
<name>A0A841KVW9_9FIRM</name>
<keyword evidence="6 8" id="KW-1133">Transmembrane helix</keyword>
<dbReference type="GO" id="GO:0008360">
    <property type="term" value="P:regulation of cell shape"/>
    <property type="evidence" value="ECO:0007669"/>
    <property type="project" value="UniProtKB-UniRule"/>
</dbReference>
<feature type="transmembrane region" description="Helical" evidence="8">
    <location>
        <begin position="377"/>
        <end position="394"/>
    </location>
</feature>
<dbReference type="Pfam" id="PF03023">
    <property type="entry name" value="MurJ"/>
    <property type="match status" value="1"/>
</dbReference>
<evidence type="ECO:0000256" key="9">
    <source>
        <dbReference type="PIRNR" id="PIRNR002869"/>
    </source>
</evidence>
<evidence type="ECO:0000256" key="7">
    <source>
        <dbReference type="ARBA" id="ARBA00023136"/>
    </source>
</evidence>
<keyword evidence="8 9" id="KW-0961">Cell wall biogenesis/degradation</keyword>
<comment type="pathway">
    <text evidence="8">Cell wall biogenesis; peptidoglycan biosynthesis.</text>
</comment>
<dbReference type="UniPathway" id="UPA00219"/>
<dbReference type="AlphaFoldDB" id="A0A841KVW9"/>
<keyword evidence="2 8" id="KW-1003">Cell membrane</keyword>
<feature type="transmembrane region" description="Helical" evidence="8">
    <location>
        <begin position="467"/>
        <end position="487"/>
    </location>
</feature>
<dbReference type="EMBL" id="JACHEN010000014">
    <property type="protein sequence ID" value="MBB6216378.1"/>
    <property type="molecule type" value="Genomic_DNA"/>
</dbReference>
<feature type="transmembrane region" description="Helical" evidence="8">
    <location>
        <begin position="221"/>
        <end position="242"/>
    </location>
</feature>
<feature type="transmembrane region" description="Helical" evidence="8">
    <location>
        <begin position="434"/>
        <end position="455"/>
    </location>
</feature>
<dbReference type="NCBIfam" id="TIGR01695">
    <property type="entry name" value="murJ_mviN"/>
    <property type="match status" value="1"/>
</dbReference>
<keyword evidence="3 8" id="KW-0812">Transmembrane</keyword>
<dbReference type="PANTHER" id="PTHR47019">
    <property type="entry name" value="LIPID II FLIPPASE MURJ"/>
    <property type="match status" value="1"/>
</dbReference>
<comment type="similarity">
    <text evidence="8 9">Belongs to the MurJ/MviN family.</text>
</comment>
<feature type="transmembrane region" description="Helical" evidence="8">
    <location>
        <begin position="304"/>
        <end position="326"/>
    </location>
</feature>
<dbReference type="Proteomes" id="UP000579281">
    <property type="component" value="Unassembled WGS sequence"/>
</dbReference>
<accession>A0A841KVW9</accession>
<comment type="subcellular location">
    <subcellularLocation>
        <location evidence="1 8">Cell membrane</location>
        <topology evidence="1 8">Multi-pass membrane protein</topology>
    </subcellularLocation>
</comment>
<dbReference type="CDD" id="cd13123">
    <property type="entry name" value="MATE_MurJ_like"/>
    <property type="match status" value="1"/>
</dbReference>
<sequence length="508" mass="55988">MKKTAIIVMLITIISKGFGFFRDLVLSYFYGATQISDIYLISTIIPSVIFAFVVNGIVTSYIPVCNSVMEHYGEESTDNFTNNLINFVLIISFFIIIGVYIFAQPIVKIFAIGFEGEVLDLATLFTRISVFGILFNGAIYILGGYLQLKNNFIASVISGIPLNLVIILSIICSSYYKNVLFLPVGMVIATLTQMLFLYWLVKNKNFKYRVVLKLNDRHLRQIIILSLPVILGISVNQINILIDRTIASNITTGGISALSYANRLNMFVHGIFVVSISTVIYPVISKLSSSNNTEGLKKVLAESVNITSILLIPTIVGSMIFSTEIIELLFARGAFSKHAVNITSSALFFYSIGMIGFGLREVLSRFFYSMHDTTTPMINASIGMFINIFLNFILSKYLGIGGLALATSIAATLTTLLLFISLRKKIGPFGMKQISISFLKILFASLLMGFFSKMSFNYLTTSLSQNLSLLIAIGVGAVSYFGIIYFMKIEDVDAIVGAIKKKLGRGAA</sequence>